<protein>
    <recommendedName>
        <fullName evidence="1">glutathione transferase</fullName>
        <ecNumber evidence="1">2.5.1.18</ecNumber>
    </recommendedName>
</protein>
<evidence type="ECO:0000313" key="5">
    <source>
        <dbReference type="Proteomes" id="UP000007305"/>
    </source>
</evidence>
<dbReference type="PANTHER" id="PTHR43900:SF79">
    <property type="entry name" value="GLUTATHIONE S-TRANSFERASE"/>
    <property type="match status" value="1"/>
</dbReference>
<dbReference type="PANTHER" id="PTHR43900">
    <property type="entry name" value="GLUTATHIONE S-TRANSFERASE RHO"/>
    <property type="match status" value="1"/>
</dbReference>
<sequence>MLEKDVEFQLIRETATPSDCPSTLSSSRTARRSPRQRHPRRYVLHTQEQATRESHIADKYKNQGYRDLFGPGTLERASIEQWLQTEAQSFDIPSADMVYSLAYLYCPTCSSMAGASAASRRRPGR</sequence>
<dbReference type="AlphaFoldDB" id="A0A804LMU2"/>
<organism evidence="4 5">
    <name type="scientific">Zea mays</name>
    <name type="common">Maize</name>
    <dbReference type="NCBI Taxonomy" id="4577"/>
    <lineage>
        <taxon>Eukaryota</taxon>
        <taxon>Viridiplantae</taxon>
        <taxon>Streptophyta</taxon>
        <taxon>Embryophyta</taxon>
        <taxon>Tracheophyta</taxon>
        <taxon>Spermatophyta</taxon>
        <taxon>Magnoliopsida</taxon>
        <taxon>Liliopsida</taxon>
        <taxon>Poales</taxon>
        <taxon>Poaceae</taxon>
        <taxon>PACMAD clade</taxon>
        <taxon>Panicoideae</taxon>
        <taxon>Andropogonodae</taxon>
        <taxon>Andropogoneae</taxon>
        <taxon>Tripsacinae</taxon>
        <taxon>Zea</taxon>
    </lineage>
</organism>
<keyword evidence="2" id="KW-0808">Transferase</keyword>
<evidence type="ECO:0000256" key="2">
    <source>
        <dbReference type="ARBA" id="ARBA00022679"/>
    </source>
</evidence>
<dbReference type="EC" id="2.5.1.18" evidence="1"/>
<name>A0A804LMU2_MAIZE</name>
<reference evidence="4" key="2">
    <citation type="submission" date="2019-07" db="EMBL/GenBank/DDBJ databases">
        <authorList>
            <person name="Seetharam A."/>
            <person name="Woodhouse M."/>
            <person name="Cannon E."/>
        </authorList>
    </citation>
    <scope>NUCLEOTIDE SEQUENCE [LARGE SCALE GENOMIC DNA]</scope>
    <source>
        <strain evidence="4">cv. B73</strain>
    </source>
</reference>
<dbReference type="InParanoid" id="A0A804LMU2"/>
<reference evidence="4" key="3">
    <citation type="submission" date="2021-05" db="UniProtKB">
        <authorList>
            <consortium name="EnsemblPlants"/>
        </authorList>
    </citation>
    <scope>IDENTIFICATION</scope>
    <source>
        <strain evidence="4">cv. B73</strain>
    </source>
</reference>
<accession>A0A804LMU2</accession>
<feature type="region of interest" description="Disordered" evidence="3">
    <location>
        <begin position="14"/>
        <end position="39"/>
    </location>
</feature>
<evidence type="ECO:0000313" key="4">
    <source>
        <dbReference type="EnsemblPlants" id="Zm00001eb022490_P001"/>
    </source>
</evidence>
<evidence type="ECO:0000256" key="3">
    <source>
        <dbReference type="SAM" id="MobiDB-lite"/>
    </source>
</evidence>
<feature type="compositionally biased region" description="Basic residues" evidence="3">
    <location>
        <begin position="29"/>
        <end position="39"/>
    </location>
</feature>
<dbReference type="Proteomes" id="UP000007305">
    <property type="component" value="Chromosome 1"/>
</dbReference>
<dbReference type="GO" id="GO:0004364">
    <property type="term" value="F:glutathione transferase activity"/>
    <property type="evidence" value="ECO:0007669"/>
    <property type="project" value="UniProtKB-EC"/>
</dbReference>
<reference evidence="5" key="1">
    <citation type="submission" date="2015-12" db="EMBL/GenBank/DDBJ databases">
        <title>Update maize B73 reference genome by single molecule sequencing technologies.</title>
        <authorList>
            <consortium name="Maize Genome Sequencing Project"/>
            <person name="Ware D."/>
        </authorList>
    </citation>
    <scope>NUCLEOTIDE SEQUENCE [LARGE SCALE GENOMIC DNA]</scope>
    <source>
        <strain evidence="5">cv. B73</strain>
    </source>
</reference>
<dbReference type="EnsemblPlants" id="Zm00001eb022490_T001">
    <property type="protein sequence ID" value="Zm00001eb022490_P001"/>
    <property type="gene ID" value="Zm00001eb022490"/>
</dbReference>
<keyword evidence="5" id="KW-1185">Reference proteome</keyword>
<dbReference type="Gramene" id="Zm00001eb022490_T001">
    <property type="protein sequence ID" value="Zm00001eb022490_P001"/>
    <property type="gene ID" value="Zm00001eb022490"/>
</dbReference>
<evidence type="ECO:0000256" key="1">
    <source>
        <dbReference type="ARBA" id="ARBA00012452"/>
    </source>
</evidence>
<proteinExistence type="predicted"/>